<dbReference type="SUPFAM" id="SSF55729">
    <property type="entry name" value="Acyl-CoA N-acyltransferases (Nat)"/>
    <property type="match status" value="1"/>
</dbReference>
<dbReference type="InterPro" id="IPR016181">
    <property type="entry name" value="Acyl_CoA_acyltransferase"/>
</dbReference>
<dbReference type="Proteomes" id="UP000053797">
    <property type="component" value="Unassembled WGS sequence"/>
</dbReference>
<keyword evidence="2" id="KW-0808">Transferase</keyword>
<dbReference type="GO" id="GO:0016747">
    <property type="term" value="F:acyltransferase activity, transferring groups other than amino-acyl groups"/>
    <property type="evidence" value="ECO:0007669"/>
    <property type="project" value="InterPro"/>
</dbReference>
<evidence type="ECO:0000259" key="1">
    <source>
        <dbReference type="PROSITE" id="PS51186"/>
    </source>
</evidence>
<feature type="domain" description="N-acetyltransferase" evidence="1">
    <location>
        <begin position="1"/>
        <end position="147"/>
    </location>
</feature>
<comment type="caution">
    <text evidence="2">The sequence shown here is derived from an EMBL/GenBank/DDBJ whole genome shotgun (WGS) entry which is preliminary data.</text>
</comment>
<dbReference type="Gene3D" id="3.40.630.30">
    <property type="match status" value="1"/>
</dbReference>
<dbReference type="EMBL" id="LNQL01000001">
    <property type="protein sequence ID" value="KSU50132.1"/>
    <property type="molecule type" value="Genomic_DNA"/>
</dbReference>
<organism evidence="2 3">
    <name type="scientific">Exiguobacterium indicum</name>
    <dbReference type="NCBI Taxonomy" id="296995"/>
    <lineage>
        <taxon>Bacteria</taxon>
        <taxon>Bacillati</taxon>
        <taxon>Bacillota</taxon>
        <taxon>Bacilli</taxon>
        <taxon>Bacillales</taxon>
        <taxon>Bacillales Family XII. Incertae Sedis</taxon>
        <taxon>Exiguobacterium</taxon>
    </lineage>
</organism>
<dbReference type="OrthoDB" id="9797178at2"/>
<gene>
    <name evidence="2" type="ORF">AS033_01795</name>
</gene>
<name>A0A0V8GIP0_9BACL</name>
<accession>A0A0V8GIP0</accession>
<protein>
    <submittedName>
        <fullName evidence="2">GCN5 family acetyltransferase</fullName>
    </submittedName>
</protein>
<reference evidence="2 3" key="1">
    <citation type="journal article" date="2015" name="Int. J. Syst. Evol. Microbiol.">
        <title>Exiguobacterium enclense sp. nov., isolated from sediment.</title>
        <authorList>
            <person name="Dastager S.G."/>
            <person name="Mawlankar R."/>
            <person name="Sonalkar V.V."/>
            <person name="Thorat M.N."/>
            <person name="Mual P."/>
            <person name="Verma A."/>
            <person name="Krishnamurthi S."/>
            <person name="Tang S.K."/>
            <person name="Li W.J."/>
        </authorList>
    </citation>
    <scope>NUCLEOTIDE SEQUENCE [LARGE SCALE GENOMIC DNA]</scope>
    <source>
        <strain evidence="2 3">NIO-1109</strain>
    </source>
</reference>
<dbReference type="AlphaFoldDB" id="A0A0V8GIP0"/>
<proteinExistence type="predicted"/>
<dbReference type="InterPro" id="IPR000182">
    <property type="entry name" value="GNAT_dom"/>
</dbReference>
<dbReference type="PROSITE" id="PS51186">
    <property type="entry name" value="GNAT"/>
    <property type="match status" value="1"/>
</dbReference>
<sequence>MIIRKEGFKDAAGIRLVHEAAFEQPNEANLVDTLREDEAAQPIFGRVAVTDKGEIVGHVLLSRIHIDDIPSLALAPVGVFPAWQRKGIGSELIRQVIEDAREAGESHIVVLGHDSYYPQFGFERAIDYGIEPPFPVPPEVFLVLALERNGLRGVSGIVRYSPPFSAV</sequence>
<dbReference type="RefSeq" id="WP_058264661.1">
    <property type="nucleotide sequence ID" value="NZ_FMYN01000001.1"/>
</dbReference>
<dbReference type="Pfam" id="PF00583">
    <property type="entry name" value="Acetyltransf_1"/>
    <property type="match status" value="1"/>
</dbReference>
<evidence type="ECO:0000313" key="3">
    <source>
        <dbReference type="Proteomes" id="UP000053797"/>
    </source>
</evidence>
<evidence type="ECO:0000313" key="2">
    <source>
        <dbReference type="EMBL" id="KSU50132.1"/>
    </source>
</evidence>
<dbReference type="CDD" id="cd04301">
    <property type="entry name" value="NAT_SF"/>
    <property type="match status" value="1"/>
</dbReference>